<sequence>MARTHELAQADPLTTANDLVGDSILGGPPCGSGVPWEPAGQRARRVRAMLNGYTEGRKAALTELGETRTPGEITDSD</sequence>
<accession>A0ABN2TBK5</accession>
<evidence type="ECO:0000313" key="3">
    <source>
        <dbReference type="Proteomes" id="UP001499854"/>
    </source>
</evidence>
<evidence type="ECO:0000256" key="1">
    <source>
        <dbReference type="SAM" id="MobiDB-lite"/>
    </source>
</evidence>
<feature type="region of interest" description="Disordered" evidence="1">
    <location>
        <begin position="1"/>
        <end position="39"/>
    </location>
</feature>
<dbReference type="EMBL" id="BAAAQM010000079">
    <property type="protein sequence ID" value="GAA2003792.1"/>
    <property type="molecule type" value="Genomic_DNA"/>
</dbReference>
<proteinExistence type="predicted"/>
<evidence type="ECO:0000313" key="2">
    <source>
        <dbReference type="EMBL" id="GAA2003792.1"/>
    </source>
</evidence>
<dbReference type="RefSeq" id="WP_344662675.1">
    <property type="nucleotide sequence ID" value="NZ_BAAAQM010000079.1"/>
</dbReference>
<comment type="caution">
    <text evidence="2">The sequence shown here is derived from an EMBL/GenBank/DDBJ whole genome shotgun (WGS) entry which is preliminary data.</text>
</comment>
<name>A0ABN2TBK5_9ACTN</name>
<dbReference type="Proteomes" id="UP001499854">
    <property type="component" value="Unassembled WGS sequence"/>
</dbReference>
<protein>
    <submittedName>
        <fullName evidence="2">Uncharacterized protein</fullName>
    </submittedName>
</protein>
<keyword evidence="3" id="KW-1185">Reference proteome</keyword>
<reference evidence="2 3" key="1">
    <citation type="journal article" date="2019" name="Int. J. Syst. Evol. Microbiol.">
        <title>The Global Catalogue of Microorganisms (GCM) 10K type strain sequencing project: providing services to taxonomists for standard genome sequencing and annotation.</title>
        <authorList>
            <consortium name="The Broad Institute Genomics Platform"/>
            <consortium name="The Broad Institute Genome Sequencing Center for Infectious Disease"/>
            <person name="Wu L."/>
            <person name="Ma J."/>
        </authorList>
    </citation>
    <scope>NUCLEOTIDE SEQUENCE [LARGE SCALE GENOMIC DNA]</scope>
    <source>
        <strain evidence="2 3">JCM 16013</strain>
    </source>
</reference>
<organism evidence="2 3">
    <name type="scientific">Catenulispora subtropica</name>
    <dbReference type="NCBI Taxonomy" id="450798"/>
    <lineage>
        <taxon>Bacteria</taxon>
        <taxon>Bacillati</taxon>
        <taxon>Actinomycetota</taxon>
        <taxon>Actinomycetes</taxon>
        <taxon>Catenulisporales</taxon>
        <taxon>Catenulisporaceae</taxon>
        <taxon>Catenulispora</taxon>
    </lineage>
</organism>
<gene>
    <name evidence="2" type="ORF">GCM10009838_82520</name>
</gene>